<evidence type="ECO:0000259" key="2">
    <source>
        <dbReference type="PROSITE" id="PS50887"/>
    </source>
</evidence>
<dbReference type="GO" id="GO:1902201">
    <property type="term" value="P:negative regulation of bacterial-type flagellum-dependent cell motility"/>
    <property type="evidence" value="ECO:0007669"/>
    <property type="project" value="TreeGrafter"/>
</dbReference>
<dbReference type="InterPro" id="IPR029787">
    <property type="entry name" value="Nucleotide_cyclase"/>
</dbReference>
<dbReference type="SMART" id="SM00267">
    <property type="entry name" value="GGDEF"/>
    <property type="match status" value="1"/>
</dbReference>
<dbReference type="InterPro" id="IPR043128">
    <property type="entry name" value="Rev_trsase/Diguanyl_cyclase"/>
</dbReference>
<dbReference type="GO" id="GO:0043709">
    <property type="term" value="P:cell adhesion involved in single-species biofilm formation"/>
    <property type="evidence" value="ECO:0007669"/>
    <property type="project" value="TreeGrafter"/>
</dbReference>
<evidence type="ECO:0000313" key="3">
    <source>
        <dbReference type="EMBL" id="HGG00164.1"/>
    </source>
</evidence>
<dbReference type="FunFam" id="3.30.70.270:FF:000001">
    <property type="entry name" value="Diguanylate cyclase domain protein"/>
    <property type="match status" value="1"/>
</dbReference>
<dbReference type="NCBIfam" id="TIGR00254">
    <property type="entry name" value="GGDEF"/>
    <property type="match status" value="1"/>
</dbReference>
<dbReference type="PANTHER" id="PTHR45138">
    <property type="entry name" value="REGULATORY COMPONENTS OF SENSORY TRANSDUCTION SYSTEM"/>
    <property type="match status" value="1"/>
</dbReference>
<comment type="caution">
    <text evidence="3">The sequence shown here is derived from an EMBL/GenBank/DDBJ whole genome shotgun (WGS) entry which is preliminary data.</text>
</comment>
<evidence type="ECO:0000256" key="1">
    <source>
        <dbReference type="SAM" id="Coils"/>
    </source>
</evidence>
<reference evidence="3" key="1">
    <citation type="journal article" date="2020" name="mSystems">
        <title>Genome- and Community-Level Interaction Insights into Carbon Utilization and Element Cycling Functions of Hydrothermarchaeota in Hydrothermal Sediment.</title>
        <authorList>
            <person name="Zhou Z."/>
            <person name="Liu Y."/>
            <person name="Xu W."/>
            <person name="Pan J."/>
            <person name="Luo Z.H."/>
            <person name="Li M."/>
        </authorList>
    </citation>
    <scope>NUCLEOTIDE SEQUENCE [LARGE SCALE GENOMIC DNA]</scope>
    <source>
        <strain evidence="3">SpSt-374</strain>
    </source>
</reference>
<dbReference type="Pfam" id="PF00990">
    <property type="entry name" value="GGDEF"/>
    <property type="match status" value="1"/>
</dbReference>
<proteinExistence type="predicted"/>
<dbReference type="AlphaFoldDB" id="A0A7C3ZKR5"/>
<sequence length="377" mass="42129">MLNSLASAIWSPRLGHASLDLDATLAQMSLYEFEIEANHLGKNVALGLENNPLLPGVILTEEGRFLGMISRQRFFEHMSRPYALELFWQRPVKTLYRFAQTEVLVVPWDTKIVDAARSALERSPQLIYEPIVVEKSPDASGKISYSLIDVHQLMLEQAQIHQRARHLVEELYQKLETVNQELYRLANSDGLTLVANRRRFDEYFDREWRRCAREQTPISLILCDIDYFKRYNDSCGHLAGDDCLRQVAAAINKGIMRPGDLLARYGGEEFAVILPNTPSEGAVTVAKRIQSHIRELQIPHPASPAKRVTLSLGVATKIPSRLAPASEGSYTDLAVQPPATPLGAAMLTSGKELLAAADTALYLAKNHGRDRFAVTLS</sequence>
<feature type="coiled-coil region" evidence="1">
    <location>
        <begin position="161"/>
        <end position="188"/>
    </location>
</feature>
<dbReference type="Gene3D" id="3.30.70.270">
    <property type="match status" value="1"/>
</dbReference>
<accession>A0A7C3ZKR5</accession>
<dbReference type="PROSITE" id="PS50887">
    <property type="entry name" value="GGDEF"/>
    <property type="match status" value="1"/>
</dbReference>
<organism evidence="3">
    <name type="scientific">Planktothricoides sp. SpSt-374</name>
    <dbReference type="NCBI Taxonomy" id="2282167"/>
    <lineage>
        <taxon>Bacteria</taxon>
        <taxon>Bacillati</taxon>
        <taxon>Cyanobacteriota</taxon>
        <taxon>Cyanophyceae</taxon>
        <taxon>Oscillatoriophycideae</taxon>
        <taxon>Oscillatoriales</taxon>
        <taxon>Oscillatoriaceae</taxon>
        <taxon>Planktothricoides</taxon>
    </lineage>
</organism>
<dbReference type="GO" id="GO:0005886">
    <property type="term" value="C:plasma membrane"/>
    <property type="evidence" value="ECO:0007669"/>
    <property type="project" value="TreeGrafter"/>
</dbReference>
<gene>
    <name evidence="3" type="ORF">ENR15_05755</name>
</gene>
<name>A0A7C3ZKR5_9CYAN</name>
<protein>
    <submittedName>
        <fullName evidence="3">GGDEF domain-containing protein</fullName>
    </submittedName>
</protein>
<dbReference type="SUPFAM" id="SSF55073">
    <property type="entry name" value="Nucleotide cyclase"/>
    <property type="match status" value="1"/>
</dbReference>
<dbReference type="InterPro" id="IPR000160">
    <property type="entry name" value="GGDEF_dom"/>
</dbReference>
<dbReference type="CDD" id="cd01949">
    <property type="entry name" value="GGDEF"/>
    <property type="match status" value="1"/>
</dbReference>
<keyword evidence="1" id="KW-0175">Coiled coil</keyword>
<dbReference type="GO" id="GO:0052621">
    <property type="term" value="F:diguanylate cyclase activity"/>
    <property type="evidence" value="ECO:0007669"/>
    <property type="project" value="TreeGrafter"/>
</dbReference>
<dbReference type="EMBL" id="DSPX01000055">
    <property type="protein sequence ID" value="HGG00164.1"/>
    <property type="molecule type" value="Genomic_DNA"/>
</dbReference>
<feature type="domain" description="GGDEF" evidence="2">
    <location>
        <begin position="216"/>
        <end position="377"/>
    </location>
</feature>
<dbReference type="PANTHER" id="PTHR45138:SF9">
    <property type="entry name" value="DIGUANYLATE CYCLASE DGCM-RELATED"/>
    <property type="match status" value="1"/>
</dbReference>
<dbReference type="InterPro" id="IPR050469">
    <property type="entry name" value="Diguanylate_Cyclase"/>
</dbReference>